<dbReference type="InterPro" id="IPR014646">
    <property type="entry name" value="Rfa2/RPA32"/>
</dbReference>
<evidence type="ECO:0000313" key="8">
    <source>
        <dbReference type="EMBL" id="JAC05693.1"/>
    </source>
</evidence>
<evidence type="ECO:0000256" key="4">
    <source>
        <dbReference type="ARBA" id="ARBA00023125"/>
    </source>
</evidence>
<reference evidence="8" key="1">
    <citation type="submission" date="2013-07" db="EMBL/GenBank/DDBJ databases">
        <authorList>
            <person name="Geib S."/>
        </authorList>
    </citation>
    <scope>NUCLEOTIDE SEQUENCE</scope>
</reference>
<dbReference type="PANTHER" id="PTHR13989">
    <property type="entry name" value="REPLICATION PROTEIN A-RELATED"/>
    <property type="match status" value="1"/>
</dbReference>
<proteinExistence type="evidence at transcript level"/>
<dbReference type="PIRSF" id="PIRSF036949">
    <property type="entry name" value="RPA32"/>
    <property type="match status" value="1"/>
</dbReference>
<dbReference type="Pfam" id="PF08784">
    <property type="entry name" value="RPA_C"/>
    <property type="match status" value="1"/>
</dbReference>
<dbReference type="EMBL" id="CAJHJT010000034">
    <property type="protein sequence ID" value="CAD7003335.1"/>
    <property type="molecule type" value="Genomic_DNA"/>
</dbReference>
<dbReference type="GO" id="GO:0000724">
    <property type="term" value="P:double-strand break repair via homologous recombination"/>
    <property type="evidence" value="ECO:0007669"/>
    <property type="project" value="TreeGrafter"/>
</dbReference>
<sequence>MDVSVSGKLPATQSAAQGGSSAEGIAPVFLKQILLSPEGHFQMFGMTFGMVSCVCIVRSIEISSTKISYTLEDQSGQIEAHYWLEEGDTSKAPDVMLNNYVKLYGSVRTQGSQKMLMVFKMFAVMNANEINTHILEVLNARYKSEEFATKRADNGMGGNVGAVGFSPNDGGGNYLGLEAKQLAVLQAVKNNITTEGIGRKELQQKFSQTSANEINTIIEFLISEGHIYSSFDADHFVSSE</sequence>
<dbReference type="GeneID" id="101461683"/>
<reference evidence="7" key="3">
    <citation type="submission" date="2020-11" db="EMBL/GenBank/DDBJ databases">
        <authorList>
            <person name="Whitehead M."/>
        </authorList>
    </citation>
    <scope>NUCLEOTIDE SEQUENCE</scope>
    <source>
        <strain evidence="7">EGII</strain>
    </source>
</reference>
<dbReference type="GO" id="GO:0006289">
    <property type="term" value="P:nucleotide-excision repair"/>
    <property type="evidence" value="ECO:0007669"/>
    <property type="project" value="TreeGrafter"/>
</dbReference>
<dbReference type="InterPro" id="IPR036388">
    <property type="entry name" value="WH-like_DNA-bd_sf"/>
</dbReference>
<dbReference type="OrthoDB" id="25571at2759"/>
<keyword evidence="5" id="KW-0539">Nucleus</keyword>
<dbReference type="SUPFAM" id="SSF46785">
    <property type="entry name" value="Winged helix' DNA-binding domain"/>
    <property type="match status" value="1"/>
</dbReference>
<reference evidence="8" key="2">
    <citation type="journal article" date="2014" name="BMC Genomics">
        <title>A genomic perspective to assessing quality of mass-reared SIT flies used in Mediterranean fruit fly (Ceratitis capitata) eradication in California.</title>
        <authorList>
            <person name="Calla B."/>
            <person name="Hall B."/>
            <person name="Hou S."/>
            <person name="Geib S.M."/>
        </authorList>
    </citation>
    <scope>NUCLEOTIDE SEQUENCE</scope>
</reference>
<dbReference type="Gene3D" id="2.40.50.140">
    <property type="entry name" value="Nucleic acid-binding proteins"/>
    <property type="match status" value="1"/>
</dbReference>
<evidence type="ECO:0000256" key="1">
    <source>
        <dbReference type="ARBA" id="ARBA00004123"/>
    </source>
</evidence>
<evidence type="ECO:0000313" key="9">
    <source>
        <dbReference type="Proteomes" id="UP000606786"/>
    </source>
</evidence>
<dbReference type="InterPro" id="IPR014892">
    <property type="entry name" value="RPA_C"/>
</dbReference>
<protein>
    <submittedName>
        <fullName evidence="7">(Mediterranean fruit fly) hypothetical protein</fullName>
    </submittedName>
    <submittedName>
        <fullName evidence="8">Replication protein A 32 kDa subunit</fullName>
    </submittedName>
</protein>
<dbReference type="Gene3D" id="1.10.10.10">
    <property type="entry name" value="Winged helix-like DNA-binding domain superfamily/Winged helix DNA-binding domain"/>
    <property type="match status" value="1"/>
</dbReference>
<dbReference type="InterPro" id="IPR040260">
    <property type="entry name" value="RFA2-like"/>
</dbReference>
<comment type="similarity">
    <text evidence="2">Belongs to the replication factor A protein 2 family.</text>
</comment>
<dbReference type="InterPro" id="IPR036390">
    <property type="entry name" value="WH_DNA-bd_sf"/>
</dbReference>
<dbReference type="GO" id="GO:0035861">
    <property type="term" value="C:site of double-strand break"/>
    <property type="evidence" value="ECO:0007669"/>
    <property type="project" value="TreeGrafter"/>
</dbReference>
<dbReference type="KEGG" id="ccat:101461683"/>
<feature type="domain" description="Replication protein A C-terminal" evidence="6">
    <location>
        <begin position="148"/>
        <end position="233"/>
    </location>
</feature>
<accession>W8C1L7</accession>
<dbReference type="EMBL" id="GAMC01000863">
    <property type="protein sequence ID" value="JAC05693.1"/>
    <property type="molecule type" value="mRNA"/>
</dbReference>
<dbReference type="CTD" id="6118"/>
<dbReference type="InterPro" id="IPR012340">
    <property type="entry name" value="NA-bd_OB-fold"/>
</dbReference>
<dbReference type="AlphaFoldDB" id="W8C1L7"/>
<evidence type="ECO:0000256" key="2">
    <source>
        <dbReference type="ARBA" id="ARBA00007815"/>
    </source>
</evidence>
<evidence type="ECO:0000256" key="3">
    <source>
        <dbReference type="ARBA" id="ARBA00022705"/>
    </source>
</evidence>
<dbReference type="GO" id="GO:0000781">
    <property type="term" value="C:chromosome, telomeric region"/>
    <property type="evidence" value="ECO:0007669"/>
    <property type="project" value="TreeGrafter"/>
</dbReference>
<evidence type="ECO:0000256" key="5">
    <source>
        <dbReference type="ARBA" id="ARBA00023242"/>
    </source>
</evidence>
<keyword evidence="9" id="KW-1185">Reference proteome</keyword>
<organism evidence="8">
    <name type="scientific">Ceratitis capitata</name>
    <name type="common">Mediterranean fruit fly</name>
    <name type="synonym">Tephritis capitata</name>
    <dbReference type="NCBI Taxonomy" id="7213"/>
    <lineage>
        <taxon>Eukaryota</taxon>
        <taxon>Metazoa</taxon>
        <taxon>Ecdysozoa</taxon>
        <taxon>Arthropoda</taxon>
        <taxon>Hexapoda</taxon>
        <taxon>Insecta</taxon>
        <taxon>Pterygota</taxon>
        <taxon>Neoptera</taxon>
        <taxon>Endopterygota</taxon>
        <taxon>Diptera</taxon>
        <taxon>Brachycera</taxon>
        <taxon>Muscomorpha</taxon>
        <taxon>Tephritoidea</taxon>
        <taxon>Tephritidae</taxon>
        <taxon>Ceratitis</taxon>
        <taxon>Ceratitis</taxon>
    </lineage>
</organism>
<evidence type="ECO:0000313" key="7">
    <source>
        <dbReference type="EMBL" id="CAD7003335.1"/>
    </source>
</evidence>
<dbReference type="CDD" id="cd04478">
    <property type="entry name" value="RPA2_DBD_D"/>
    <property type="match status" value="1"/>
</dbReference>
<comment type="subcellular location">
    <subcellularLocation>
        <location evidence="1">Nucleus</location>
    </subcellularLocation>
</comment>
<dbReference type="Proteomes" id="UP000606786">
    <property type="component" value="Unassembled WGS sequence"/>
</dbReference>
<gene>
    <name evidence="8" type="primary">RFA2</name>
    <name evidence="7" type="ORF">CCAP1982_LOCUS11795</name>
</gene>
<dbReference type="SUPFAM" id="SSF50249">
    <property type="entry name" value="Nucleic acid-binding proteins"/>
    <property type="match status" value="1"/>
</dbReference>
<dbReference type="PANTHER" id="PTHR13989:SF16">
    <property type="entry name" value="REPLICATION PROTEIN A2"/>
    <property type="match status" value="1"/>
</dbReference>
<keyword evidence="3" id="KW-0235">DNA replication</keyword>
<evidence type="ECO:0000259" key="6">
    <source>
        <dbReference type="Pfam" id="PF08784"/>
    </source>
</evidence>
<keyword evidence="4" id="KW-0238">DNA-binding</keyword>
<dbReference type="GO" id="GO:0005662">
    <property type="term" value="C:DNA replication factor A complex"/>
    <property type="evidence" value="ECO:0007669"/>
    <property type="project" value="TreeGrafter"/>
</dbReference>
<name>W8C1L7_CERCA</name>
<dbReference type="GO" id="GO:0003697">
    <property type="term" value="F:single-stranded DNA binding"/>
    <property type="evidence" value="ECO:0007669"/>
    <property type="project" value="TreeGrafter"/>
</dbReference>
<dbReference type="GO" id="GO:0006260">
    <property type="term" value="P:DNA replication"/>
    <property type="evidence" value="ECO:0007669"/>
    <property type="project" value="UniProtKB-KW"/>
</dbReference>